<dbReference type="EMBL" id="JBAMIC010000024">
    <property type="protein sequence ID" value="KAK7090937.1"/>
    <property type="molecule type" value="Genomic_DNA"/>
</dbReference>
<protein>
    <recommendedName>
        <fullName evidence="2">Fibrinogen C-terminal domain-containing protein</fullName>
    </recommendedName>
</protein>
<dbReference type="Gene3D" id="3.90.215.10">
    <property type="entry name" value="Gamma Fibrinogen, chain A, domain 1"/>
    <property type="match status" value="1"/>
</dbReference>
<evidence type="ECO:0000256" key="1">
    <source>
        <dbReference type="ARBA" id="ARBA00023157"/>
    </source>
</evidence>
<comment type="caution">
    <text evidence="3">The sequence shown here is derived from an EMBL/GenBank/DDBJ whole genome shotgun (WGS) entry which is preliminary data.</text>
</comment>
<dbReference type="InterPro" id="IPR036056">
    <property type="entry name" value="Fibrinogen-like_C"/>
</dbReference>
<keyword evidence="4" id="KW-1185">Reference proteome</keyword>
<dbReference type="InterPro" id="IPR002181">
    <property type="entry name" value="Fibrinogen_a/b/g_C_dom"/>
</dbReference>
<dbReference type="PROSITE" id="PS51406">
    <property type="entry name" value="FIBRINOGEN_C_2"/>
    <property type="match status" value="1"/>
</dbReference>
<keyword evidence="1" id="KW-1015">Disulfide bond</keyword>
<accession>A0AAN9APV3</accession>
<dbReference type="GO" id="GO:0005615">
    <property type="term" value="C:extracellular space"/>
    <property type="evidence" value="ECO:0007669"/>
    <property type="project" value="TreeGrafter"/>
</dbReference>
<dbReference type="PANTHER" id="PTHR19143:SF458">
    <property type="entry name" value="FIBRINOGEN C-TERMINAL DOMAIN-CONTAINING PROTEIN-RELATED"/>
    <property type="match status" value="1"/>
</dbReference>
<dbReference type="NCBIfam" id="NF040941">
    <property type="entry name" value="GGGWT_bact"/>
    <property type="match status" value="1"/>
</dbReference>
<name>A0AAN9APV3_9CAEN</name>
<evidence type="ECO:0000313" key="4">
    <source>
        <dbReference type="Proteomes" id="UP001374579"/>
    </source>
</evidence>
<feature type="domain" description="Fibrinogen C-terminal" evidence="2">
    <location>
        <begin position="58"/>
        <end position="273"/>
    </location>
</feature>
<evidence type="ECO:0000259" key="2">
    <source>
        <dbReference type="PROSITE" id="PS51406"/>
    </source>
</evidence>
<dbReference type="FunFam" id="3.90.215.10:FF:000001">
    <property type="entry name" value="Tenascin isoform 1"/>
    <property type="match status" value="1"/>
</dbReference>
<dbReference type="Proteomes" id="UP001374579">
    <property type="component" value="Unassembled WGS sequence"/>
</dbReference>
<dbReference type="PANTHER" id="PTHR19143">
    <property type="entry name" value="FIBRINOGEN/TENASCIN/ANGIOPOEITIN"/>
    <property type="match status" value="1"/>
</dbReference>
<sequence length="273" mass="31094">MFVSSTRSTLHCATLCEQQECCDIFTIDGDVCRGHSMLGMFNMSSFPNASGARSFVRNWTGNKPRNCVQAQRYSNESGVVTIYPDDDNSGLKVYCDQDTDKGGWLVFQRRQDGSVDFYRDWNEYQQGFGCLQGELWLGLDALHMLTSSQSYELRVDLMKFDGTKGYATYSDFTISDSSDDHRLGYGSFQNGSAGDSLRWHKGDRFSTWDADNDRDSSNCATSRHGAWWYVNCGKTNLNGRYKDIRVTGYDGIMWNDFDAFNSLKFSEMKMRPT</sequence>
<proteinExistence type="predicted"/>
<dbReference type="SMART" id="SM00186">
    <property type="entry name" value="FBG"/>
    <property type="match status" value="1"/>
</dbReference>
<dbReference type="Pfam" id="PF00147">
    <property type="entry name" value="Fibrinogen_C"/>
    <property type="match status" value="1"/>
</dbReference>
<dbReference type="InterPro" id="IPR014716">
    <property type="entry name" value="Fibrinogen_a/b/g_C_1"/>
</dbReference>
<gene>
    <name evidence="3" type="ORF">V1264_010672</name>
</gene>
<reference evidence="3 4" key="1">
    <citation type="submission" date="2024-02" db="EMBL/GenBank/DDBJ databases">
        <title>Chromosome-scale genome assembly of the rough periwinkle Littorina saxatilis.</title>
        <authorList>
            <person name="De Jode A."/>
            <person name="Faria R."/>
            <person name="Formenti G."/>
            <person name="Sims Y."/>
            <person name="Smith T.P."/>
            <person name="Tracey A."/>
            <person name="Wood J.M.D."/>
            <person name="Zagrodzka Z.B."/>
            <person name="Johannesson K."/>
            <person name="Butlin R.K."/>
            <person name="Leder E.H."/>
        </authorList>
    </citation>
    <scope>NUCLEOTIDE SEQUENCE [LARGE SCALE GENOMIC DNA]</scope>
    <source>
        <strain evidence="3">Snail1</strain>
        <tissue evidence="3">Muscle</tissue>
    </source>
</reference>
<organism evidence="3 4">
    <name type="scientific">Littorina saxatilis</name>
    <dbReference type="NCBI Taxonomy" id="31220"/>
    <lineage>
        <taxon>Eukaryota</taxon>
        <taxon>Metazoa</taxon>
        <taxon>Spiralia</taxon>
        <taxon>Lophotrochozoa</taxon>
        <taxon>Mollusca</taxon>
        <taxon>Gastropoda</taxon>
        <taxon>Caenogastropoda</taxon>
        <taxon>Littorinimorpha</taxon>
        <taxon>Littorinoidea</taxon>
        <taxon>Littorinidae</taxon>
        <taxon>Littorina</taxon>
    </lineage>
</organism>
<dbReference type="SUPFAM" id="SSF56496">
    <property type="entry name" value="Fibrinogen C-terminal domain-like"/>
    <property type="match status" value="1"/>
</dbReference>
<evidence type="ECO:0000313" key="3">
    <source>
        <dbReference type="EMBL" id="KAK7090937.1"/>
    </source>
</evidence>
<dbReference type="AlphaFoldDB" id="A0AAN9APV3"/>
<dbReference type="InterPro" id="IPR050373">
    <property type="entry name" value="Fibrinogen_C-term_domain"/>
</dbReference>
<dbReference type="CDD" id="cd00087">
    <property type="entry name" value="FReD"/>
    <property type="match status" value="1"/>
</dbReference>